<dbReference type="OrthoDB" id="9794725at2"/>
<dbReference type="PANTHER" id="PTHR30383">
    <property type="entry name" value="THIOESTERASE 1/PROTEASE 1/LYSOPHOSPHOLIPASE L1"/>
    <property type="match status" value="1"/>
</dbReference>
<dbReference type="EMBL" id="FQUU01000021">
    <property type="protein sequence ID" value="SHF85395.1"/>
    <property type="molecule type" value="Genomic_DNA"/>
</dbReference>
<protein>
    <submittedName>
        <fullName evidence="2">Lysophospholipase L1</fullName>
    </submittedName>
</protein>
<dbReference type="RefSeq" id="WP_072836812.1">
    <property type="nucleotide sequence ID" value="NZ_FQUU01000021.1"/>
</dbReference>
<name>A0A1M5F1K8_9BACT</name>
<dbReference type="InterPro" id="IPR013830">
    <property type="entry name" value="SGNH_hydro"/>
</dbReference>
<keyword evidence="3" id="KW-1185">Reference proteome</keyword>
<gene>
    <name evidence="2" type="ORF">SAMN02745131_03688</name>
</gene>
<dbReference type="Pfam" id="PF13472">
    <property type="entry name" value="Lipase_GDSL_2"/>
    <property type="match status" value="1"/>
</dbReference>
<evidence type="ECO:0000313" key="2">
    <source>
        <dbReference type="EMBL" id="SHF85395.1"/>
    </source>
</evidence>
<dbReference type="Proteomes" id="UP000184048">
    <property type="component" value="Unassembled WGS sequence"/>
</dbReference>
<organism evidence="2 3">
    <name type="scientific">Flavisolibacter ginsengisoli DSM 18119</name>
    <dbReference type="NCBI Taxonomy" id="1121884"/>
    <lineage>
        <taxon>Bacteria</taxon>
        <taxon>Pseudomonadati</taxon>
        <taxon>Bacteroidota</taxon>
        <taxon>Chitinophagia</taxon>
        <taxon>Chitinophagales</taxon>
        <taxon>Chitinophagaceae</taxon>
        <taxon>Flavisolibacter</taxon>
    </lineage>
</organism>
<dbReference type="InterPro" id="IPR051532">
    <property type="entry name" value="Ester_Hydrolysis_Enzymes"/>
</dbReference>
<evidence type="ECO:0000313" key="3">
    <source>
        <dbReference type="Proteomes" id="UP000184048"/>
    </source>
</evidence>
<dbReference type="CDD" id="cd01834">
    <property type="entry name" value="SGNH_hydrolase_like_2"/>
    <property type="match status" value="1"/>
</dbReference>
<feature type="domain" description="SGNH hydrolase-type esterase" evidence="1">
    <location>
        <begin position="28"/>
        <end position="209"/>
    </location>
</feature>
<dbReference type="SUPFAM" id="SSF52266">
    <property type="entry name" value="SGNH hydrolase"/>
    <property type="match status" value="1"/>
</dbReference>
<accession>A0A1M5F1K8</accession>
<dbReference type="Gene3D" id="3.40.50.1110">
    <property type="entry name" value="SGNH hydrolase"/>
    <property type="match status" value="1"/>
</dbReference>
<dbReference type="PANTHER" id="PTHR30383:SF5">
    <property type="entry name" value="SGNH HYDROLASE-TYPE ESTERASE DOMAIN-CONTAINING PROTEIN"/>
    <property type="match status" value="1"/>
</dbReference>
<dbReference type="STRING" id="1121884.SAMN02745131_03688"/>
<dbReference type="AlphaFoldDB" id="A0A1M5F1K8"/>
<proteinExistence type="predicted"/>
<reference evidence="2 3" key="1">
    <citation type="submission" date="2016-11" db="EMBL/GenBank/DDBJ databases">
        <authorList>
            <person name="Jaros S."/>
            <person name="Januszkiewicz K."/>
            <person name="Wedrychowicz H."/>
        </authorList>
    </citation>
    <scope>NUCLEOTIDE SEQUENCE [LARGE SCALE GENOMIC DNA]</scope>
    <source>
        <strain evidence="2 3">DSM 18119</strain>
    </source>
</reference>
<dbReference type="InterPro" id="IPR036514">
    <property type="entry name" value="SGNH_hydro_sf"/>
</dbReference>
<sequence length="226" mass="25637">MKMKFAFLITLTIIICSFTMQTKKKIVFFGDSITEMGVQPEGYITRLGQLFKDKNLDKNYELIGAGIGGNKVYDLYLRLEDDVLSKKPDAVVIWVGVNDVWHKKLAQTGTDPDKFEKFYEALIRKFKERNITVLLTTPAAIGERSDCSNEMDGDLNRYASIIRNLAAKNNCTLVDLRKDFMDYLKTNNPENKDRGILTTDGVHLNAAGNNFVAGKMYDALHKSYIK</sequence>
<dbReference type="GO" id="GO:0004622">
    <property type="term" value="F:phosphatidylcholine lysophospholipase activity"/>
    <property type="evidence" value="ECO:0007669"/>
    <property type="project" value="TreeGrafter"/>
</dbReference>
<evidence type="ECO:0000259" key="1">
    <source>
        <dbReference type="Pfam" id="PF13472"/>
    </source>
</evidence>